<dbReference type="EMBL" id="JAQQAF010000009">
    <property type="protein sequence ID" value="KAJ8458996.1"/>
    <property type="molecule type" value="Genomic_DNA"/>
</dbReference>
<protein>
    <submittedName>
        <fullName evidence="1">Uncharacterized protein</fullName>
    </submittedName>
</protein>
<gene>
    <name evidence="1" type="ORF">OPV22_031922</name>
</gene>
<comment type="caution">
    <text evidence="1">The sequence shown here is derived from an EMBL/GenBank/DDBJ whole genome shotgun (WGS) entry which is preliminary data.</text>
</comment>
<keyword evidence="2" id="KW-1185">Reference proteome</keyword>
<dbReference type="AlphaFoldDB" id="A0AAV8NZM5"/>
<sequence>MNLQYGQRMGHLPPDFCCIATAEKLSHLNLLIALSAASSYPSFPLCVGLLEINISQVLTFAKVAIVHFLSSNNIEWHPSWKPSSTPSAVDCRCFAEAIAGVASTVRFVEV</sequence>
<name>A0AAV8NZM5_ENSVE</name>
<dbReference type="Proteomes" id="UP001222027">
    <property type="component" value="Unassembled WGS sequence"/>
</dbReference>
<reference evidence="1 2" key="1">
    <citation type="submission" date="2022-12" db="EMBL/GenBank/DDBJ databases">
        <title>Chromosome-scale assembly of the Ensete ventricosum genome.</title>
        <authorList>
            <person name="Dussert Y."/>
            <person name="Stocks J."/>
            <person name="Wendawek A."/>
            <person name="Woldeyes F."/>
            <person name="Nichols R.A."/>
            <person name="Borrell J.S."/>
        </authorList>
    </citation>
    <scope>NUCLEOTIDE SEQUENCE [LARGE SCALE GENOMIC DNA]</scope>
    <source>
        <strain evidence="2">cv. Maze</strain>
        <tissue evidence="1">Seeds</tissue>
    </source>
</reference>
<organism evidence="1 2">
    <name type="scientific">Ensete ventricosum</name>
    <name type="common">Abyssinian banana</name>
    <name type="synonym">Musa ensete</name>
    <dbReference type="NCBI Taxonomy" id="4639"/>
    <lineage>
        <taxon>Eukaryota</taxon>
        <taxon>Viridiplantae</taxon>
        <taxon>Streptophyta</taxon>
        <taxon>Embryophyta</taxon>
        <taxon>Tracheophyta</taxon>
        <taxon>Spermatophyta</taxon>
        <taxon>Magnoliopsida</taxon>
        <taxon>Liliopsida</taxon>
        <taxon>Zingiberales</taxon>
        <taxon>Musaceae</taxon>
        <taxon>Ensete</taxon>
    </lineage>
</organism>
<accession>A0AAV8NZM5</accession>
<evidence type="ECO:0000313" key="1">
    <source>
        <dbReference type="EMBL" id="KAJ8458996.1"/>
    </source>
</evidence>
<proteinExistence type="predicted"/>
<evidence type="ECO:0000313" key="2">
    <source>
        <dbReference type="Proteomes" id="UP001222027"/>
    </source>
</evidence>